<feature type="region of interest" description="Disordered" evidence="7">
    <location>
        <begin position="446"/>
        <end position="483"/>
    </location>
</feature>
<organism evidence="9 10">
    <name type="scientific">Cuscuta australis</name>
    <dbReference type="NCBI Taxonomy" id="267555"/>
    <lineage>
        <taxon>Eukaryota</taxon>
        <taxon>Viridiplantae</taxon>
        <taxon>Streptophyta</taxon>
        <taxon>Embryophyta</taxon>
        <taxon>Tracheophyta</taxon>
        <taxon>Spermatophyta</taxon>
        <taxon>Magnoliopsida</taxon>
        <taxon>eudicotyledons</taxon>
        <taxon>Gunneridae</taxon>
        <taxon>Pentapetalae</taxon>
        <taxon>asterids</taxon>
        <taxon>lamiids</taxon>
        <taxon>Solanales</taxon>
        <taxon>Convolvulaceae</taxon>
        <taxon>Cuscuteae</taxon>
        <taxon>Cuscuta</taxon>
        <taxon>Cuscuta subgen. Grammica</taxon>
        <taxon>Cuscuta sect. Cleistogrammica</taxon>
    </lineage>
</organism>
<dbReference type="InterPro" id="IPR003657">
    <property type="entry name" value="WRKY_dom"/>
</dbReference>
<feature type="compositionally biased region" description="Basic and acidic residues" evidence="7">
    <location>
        <begin position="447"/>
        <end position="461"/>
    </location>
</feature>
<accession>A0A328DFB2</accession>
<keyword evidence="3" id="KW-0805">Transcription regulation</keyword>
<keyword evidence="10" id="KW-1185">Reference proteome</keyword>
<evidence type="ECO:0000313" key="10">
    <source>
        <dbReference type="Proteomes" id="UP000249390"/>
    </source>
</evidence>
<dbReference type="GO" id="GO:0003700">
    <property type="term" value="F:DNA-binding transcription factor activity"/>
    <property type="evidence" value="ECO:0007669"/>
    <property type="project" value="InterPro"/>
</dbReference>
<dbReference type="PANTHER" id="PTHR31221:SF150">
    <property type="entry name" value="WRKY TRANSCRIPTION FACTOR 32-RELATED"/>
    <property type="match status" value="1"/>
</dbReference>
<feature type="domain" description="WRKY" evidence="8">
    <location>
        <begin position="359"/>
        <end position="424"/>
    </location>
</feature>
<dbReference type="Gene3D" id="2.20.25.80">
    <property type="entry name" value="WRKY domain"/>
    <property type="match status" value="2"/>
</dbReference>
<dbReference type="GO" id="GO:0005634">
    <property type="term" value="C:nucleus"/>
    <property type="evidence" value="ECO:0007669"/>
    <property type="project" value="UniProtKB-SubCell"/>
</dbReference>
<dbReference type="EMBL" id="NQVE01000147">
    <property type="protein sequence ID" value="RAL44156.1"/>
    <property type="molecule type" value="Genomic_DNA"/>
</dbReference>
<dbReference type="SMART" id="SM00774">
    <property type="entry name" value="WRKY"/>
    <property type="match status" value="2"/>
</dbReference>
<sequence>MDDTGGSREQPCPKLLIAYTESSGGDTSGDEQRDARTTPAGTSEEEEAEVGGSDSEETLDVAGSSSVQLYNGTGQPDSFDNSSPLLLSEVPIQYSFHPPGLLKEIKDDVVFSAQEASTVQSKLELSPTSVTQSILSIPSPTLGEQRLLCPRENMTDKCMQEVEDNQKSSCPKLFYSVPVLKIPPPDGYMYNWRKYGQKQVKSPHQGSRSYYRCTYSDCHAKKIEYSDHMHRVTETVYRNTHNHEPPQKVNIPRETKHTLSPSLPSHDSKIAHLNSSSDAAVLSILSSTGKKHVQEPKPISQLREHEPTRLNDNPATNVKGEDGDGLAQNKRLREKNSPKCSEFLPNPDKKAKMVVHVSRDVGISSDGYKWRKYGQKMVKGNPHPRNYYRCTSAGCPVRKHMERAVGNSSVVIITYKDVHDHEMPMPKKPYDPPTALPLVPTTAQWPVEKDSAALTGEKSEQEGEPNANSGKSLLSIGFEIKPC</sequence>
<keyword evidence="6" id="KW-0539">Nucleus</keyword>
<feature type="compositionally biased region" description="Acidic residues" evidence="7">
    <location>
        <begin position="43"/>
        <end position="59"/>
    </location>
</feature>
<feature type="region of interest" description="Disordered" evidence="7">
    <location>
        <begin position="288"/>
        <end position="346"/>
    </location>
</feature>
<proteinExistence type="predicted"/>
<reference evidence="9 10" key="1">
    <citation type="submission" date="2018-06" db="EMBL/GenBank/DDBJ databases">
        <title>The Genome of Cuscuta australis (Dodder) Provides Insight into the Evolution of Plant Parasitism.</title>
        <authorList>
            <person name="Liu H."/>
        </authorList>
    </citation>
    <scope>NUCLEOTIDE SEQUENCE [LARGE SCALE GENOMIC DNA]</scope>
    <source>
        <strain evidence="10">cv. Yunnan</strain>
        <tissue evidence="9">Vines</tissue>
    </source>
</reference>
<feature type="domain" description="WRKY" evidence="8">
    <location>
        <begin position="190"/>
        <end position="246"/>
    </location>
</feature>
<comment type="subcellular location">
    <subcellularLocation>
        <location evidence="1">Nucleus</location>
    </subcellularLocation>
</comment>
<keyword evidence="2" id="KW-0677">Repeat</keyword>
<dbReference type="PANTHER" id="PTHR31221">
    <property type="entry name" value="WRKY TRANSCRIPTION FACTOR PROTEIN 1-RELATED"/>
    <property type="match status" value="1"/>
</dbReference>
<evidence type="ECO:0000259" key="8">
    <source>
        <dbReference type="PROSITE" id="PS50811"/>
    </source>
</evidence>
<keyword evidence="5" id="KW-0804">Transcription</keyword>
<dbReference type="FunFam" id="2.20.25.80:FF:000006">
    <property type="entry name" value="WRKY transcription factor"/>
    <property type="match status" value="1"/>
</dbReference>
<dbReference type="Pfam" id="PF03106">
    <property type="entry name" value="WRKY"/>
    <property type="match status" value="2"/>
</dbReference>
<dbReference type="PROSITE" id="PS50811">
    <property type="entry name" value="WRKY"/>
    <property type="match status" value="2"/>
</dbReference>
<dbReference type="AlphaFoldDB" id="A0A328DFB2"/>
<evidence type="ECO:0000256" key="5">
    <source>
        <dbReference type="ARBA" id="ARBA00023163"/>
    </source>
</evidence>
<dbReference type="InterPro" id="IPR044810">
    <property type="entry name" value="WRKY_plant"/>
</dbReference>
<keyword evidence="4" id="KW-0238">DNA-binding</keyword>
<evidence type="ECO:0000256" key="3">
    <source>
        <dbReference type="ARBA" id="ARBA00023015"/>
    </source>
</evidence>
<evidence type="ECO:0000256" key="6">
    <source>
        <dbReference type="ARBA" id="ARBA00023242"/>
    </source>
</evidence>
<feature type="region of interest" description="Disordered" evidence="7">
    <location>
        <begin position="240"/>
        <end position="268"/>
    </location>
</feature>
<gene>
    <name evidence="9" type="ORF">DM860_016402</name>
</gene>
<comment type="caution">
    <text evidence="9">The sequence shown here is derived from an EMBL/GenBank/DDBJ whole genome shotgun (WGS) entry which is preliminary data.</text>
</comment>
<feature type="region of interest" description="Disordered" evidence="7">
    <location>
        <begin position="1"/>
        <end position="82"/>
    </location>
</feature>
<dbReference type="SUPFAM" id="SSF118290">
    <property type="entry name" value="WRKY DNA-binding domain"/>
    <property type="match status" value="2"/>
</dbReference>
<dbReference type="InterPro" id="IPR036576">
    <property type="entry name" value="WRKY_dom_sf"/>
</dbReference>
<protein>
    <recommendedName>
        <fullName evidence="8">WRKY domain-containing protein</fullName>
    </recommendedName>
</protein>
<evidence type="ECO:0000256" key="1">
    <source>
        <dbReference type="ARBA" id="ARBA00004123"/>
    </source>
</evidence>
<feature type="compositionally biased region" description="Basic and acidic residues" evidence="7">
    <location>
        <begin position="241"/>
        <end position="257"/>
    </location>
</feature>
<feature type="compositionally biased region" description="Polar residues" evidence="7">
    <location>
        <begin position="63"/>
        <end position="82"/>
    </location>
</feature>
<evidence type="ECO:0000313" key="9">
    <source>
        <dbReference type="EMBL" id="RAL44156.1"/>
    </source>
</evidence>
<evidence type="ECO:0000256" key="2">
    <source>
        <dbReference type="ARBA" id="ARBA00022737"/>
    </source>
</evidence>
<dbReference type="GO" id="GO:0043565">
    <property type="term" value="F:sequence-specific DNA binding"/>
    <property type="evidence" value="ECO:0007669"/>
    <property type="project" value="InterPro"/>
</dbReference>
<evidence type="ECO:0000256" key="4">
    <source>
        <dbReference type="ARBA" id="ARBA00023125"/>
    </source>
</evidence>
<dbReference type="Proteomes" id="UP000249390">
    <property type="component" value="Unassembled WGS sequence"/>
</dbReference>
<name>A0A328DFB2_9ASTE</name>
<evidence type="ECO:0000256" key="7">
    <source>
        <dbReference type="SAM" id="MobiDB-lite"/>
    </source>
</evidence>